<sequence length="313" mass="35157">MKSNFYSIGICLVIATLIFGCAKEYEVVQPTLKISVSKNTFKVGDTITFDFDGNADFISFFSGEMKNDFAFAKTERVYESENLLSFRMAKYAGVNENCAELKYSKDYTGEETIAAIEAATWTSLNDQFTIPPIIGTSANFTNSGDLDIANLFESDDKPIYFCWFFNTPNNTQRTQCQIAEFKIQGVVTSNPALSGILYDFADMGFKMLLNDAFQYDNYTLPNVNGTRILWTGIFNNPSDKFGWAVTKPIFRKSMVNLGLDNPISVKIVSDPESASYRYVYTEPGIYMATFVVANSSVYGRQELVKQIEITIEP</sequence>
<evidence type="ECO:0000313" key="2">
    <source>
        <dbReference type="EMBL" id="MFN0291047.1"/>
    </source>
</evidence>
<gene>
    <name evidence="2" type="ORF">E5L68_006570</name>
</gene>
<comment type="caution">
    <text evidence="2">The sequence shown here is derived from an EMBL/GenBank/DDBJ whole genome shotgun (WGS) entry which is preliminary data.</text>
</comment>
<reference evidence="2 3" key="1">
    <citation type="submission" date="2024-12" db="EMBL/GenBank/DDBJ databases">
        <authorList>
            <person name="Hu S."/>
        </authorList>
    </citation>
    <scope>NUCLEOTIDE SEQUENCE [LARGE SCALE GENOMIC DNA]</scope>
    <source>
        <strain evidence="2 3">P-25</strain>
    </source>
</reference>
<organism evidence="2 3">
    <name type="scientific">Pedobacter helvus</name>
    <dbReference type="NCBI Taxonomy" id="2563444"/>
    <lineage>
        <taxon>Bacteria</taxon>
        <taxon>Pseudomonadati</taxon>
        <taxon>Bacteroidota</taxon>
        <taxon>Sphingobacteriia</taxon>
        <taxon>Sphingobacteriales</taxon>
        <taxon>Sphingobacteriaceae</taxon>
        <taxon>Pedobacter</taxon>
    </lineage>
</organism>
<evidence type="ECO:0000259" key="1">
    <source>
        <dbReference type="Pfam" id="PF16409"/>
    </source>
</evidence>
<keyword evidence="3" id="KW-1185">Reference proteome</keyword>
<dbReference type="Proteomes" id="UP001517367">
    <property type="component" value="Unassembled WGS sequence"/>
</dbReference>
<dbReference type="RefSeq" id="WP_138730257.1">
    <property type="nucleotide sequence ID" value="NZ_SRMP02000008.1"/>
</dbReference>
<name>A0ABW9JF67_9SPHI</name>
<dbReference type="InterPro" id="IPR032185">
    <property type="entry name" value="DUF5017"/>
</dbReference>
<accession>A0ABW9JF67</accession>
<proteinExistence type="predicted"/>
<dbReference type="EMBL" id="SRMP02000008">
    <property type="protein sequence ID" value="MFN0291047.1"/>
    <property type="molecule type" value="Genomic_DNA"/>
</dbReference>
<protein>
    <submittedName>
        <fullName evidence="2">DUF5017 domain-containing protein</fullName>
    </submittedName>
</protein>
<feature type="domain" description="DUF5017" evidence="1">
    <location>
        <begin position="21"/>
        <end position="187"/>
    </location>
</feature>
<dbReference type="PROSITE" id="PS51257">
    <property type="entry name" value="PROKAR_LIPOPROTEIN"/>
    <property type="match status" value="1"/>
</dbReference>
<dbReference type="Pfam" id="PF16409">
    <property type="entry name" value="DUF5017"/>
    <property type="match status" value="1"/>
</dbReference>
<evidence type="ECO:0000313" key="3">
    <source>
        <dbReference type="Proteomes" id="UP001517367"/>
    </source>
</evidence>